<feature type="transmembrane region" description="Helical" evidence="1">
    <location>
        <begin position="338"/>
        <end position="357"/>
    </location>
</feature>
<evidence type="ECO:0000313" key="3">
    <source>
        <dbReference type="Proteomes" id="UP000189970"/>
    </source>
</evidence>
<keyword evidence="1" id="KW-0812">Transmembrane</keyword>
<feature type="transmembrane region" description="Helical" evidence="1">
    <location>
        <begin position="71"/>
        <end position="90"/>
    </location>
</feature>
<keyword evidence="3" id="KW-1185">Reference proteome</keyword>
<keyword evidence="1" id="KW-0472">Membrane</keyword>
<accession>A0A1V4DJX3</accession>
<organism evidence="2 3">
    <name type="scientific">Vagococcus martis</name>
    <dbReference type="NCBI Taxonomy" id="1768210"/>
    <lineage>
        <taxon>Bacteria</taxon>
        <taxon>Bacillati</taxon>
        <taxon>Bacillota</taxon>
        <taxon>Bacilli</taxon>
        <taxon>Lactobacillales</taxon>
        <taxon>Enterococcaceae</taxon>
        <taxon>Vagococcus</taxon>
    </lineage>
</organism>
<reference evidence="2 3" key="1">
    <citation type="submission" date="2017-02" db="EMBL/GenBank/DDBJ databases">
        <title>Vagococcus cremeus sp. nov., isolated from the small intestine of a marten, Martes flavigula.</title>
        <authorList>
            <person name="Tak E.J."/>
            <person name="Bae J.-W."/>
        </authorList>
    </citation>
    <scope>NUCLEOTIDE SEQUENCE [LARGE SCALE GENOMIC DNA]</scope>
    <source>
        <strain evidence="2 3">D7T301</strain>
    </source>
</reference>
<feature type="transmembrane region" description="Helical" evidence="1">
    <location>
        <begin position="102"/>
        <end position="128"/>
    </location>
</feature>
<evidence type="ECO:0000313" key="2">
    <source>
        <dbReference type="EMBL" id="OPF88510.1"/>
    </source>
</evidence>
<feature type="transmembrane region" description="Helical" evidence="1">
    <location>
        <begin position="302"/>
        <end position="318"/>
    </location>
</feature>
<feature type="transmembrane region" description="Helical" evidence="1">
    <location>
        <begin position="148"/>
        <end position="174"/>
    </location>
</feature>
<feature type="transmembrane region" description="Helical" evidence="1">
    <location>
        <begin position="186"/>
        <end position="207"/>
    </location>
</feature>
<dbReference type="Proteomes" id="UP000189970">
    <property type="component" value="Unassembled WGS sequence"/>
</dbReference>
<name>A0A1V4DJX3_9ENTE</name>
<dbReference type="EMBL" id="MVAB01000001">
    <property type="protein sequence ID" value="OPF88510.1"/>
    <property type="molecule type" value="Genomic_DNA"/>
</dbReference>
<evidence type="ECO:0000256" key="1">
    <source>
        <dbReference type="SAM" id="Phobius"/>
    </source>
</evidence>
<feature type="transmembrane region" description="Helical" evidence="1">
    <location>
        <begin position="12"/>
        <end position="35"/>
    </location>
</feature>
<proteinExistence type="predicted"/>
<feature type="transmembrane region" description="Helical" evidence="1">
    <location>
        <begin position="377"/>
        <end position="397"/>
    </location>
</feature>
<dbReference type="AlphaFoldDB" id="A0A1V4DJX3"/>
<comment type="caution">
    <text evidence="2">The sequence shown here is derived from an EMBL/GenBank/DDBJ whole genome shotgun (WGS) entry which is preliminary data.</text>
</comment>
<keyword evidence="1" id="KW-1133">Transmembrane helix</keyword>
<feature type="transmembrane region" description="Helical" evidence="1">
    <location>
        <begin position="227"/>
        <end position="246"/>
    </location>
</feature>
<sequence>MENIVIEKRIKNPLLSGVVSVIFLIVFASAGWIIWSNFWQLIIGLVGGEAVSSLPTEIQGHFFKESVEGTFFWMVISTWVWFSLNLGNYGKYSRNLSNLKTGIRYTLLAFLVGIIGFSLFVTFLGLWWEPFSWQVLFRPRSEQQALLAIKGWSAINFFALSVILTQIPLVSLFGKYPFSQYSKSNWSMSFGTLFLGLFLALFNWVVFIVPSFFQLQVDGVAITQVPFGSWSTAIAWCQLFIFFFLLPEEGMEGYPQKLITTRQPFSGLIGLAIAVGGAFIMLPILSNLLTPIATEVGIDPDLAVASFVLTIINVLLTWHHHFDDYPNKELVPSTWKRILIQLVIVIAVGSVLGILWLKTLHLWPFGGNHLGLEHPMLGVLGGQFVYMMPMLFMNTFFDKWPMSFYKEK</sequence>
<feature type="transmembrane region" description="Helical" evidence="1">
    <location>
        <begin position="267"/>
        <end position="290"/>
    </location>
</feature>
<protein>
    <recommendedName>
        <fullName evidence="4">AAT family amino acid transporter</fullName>
    </recommendedName>
</protein>
<dbReference type="RefSeq" id="WP_079347857.1">
    <property type="nucleotide sequence ID" value="NZ_MVAB01000001.1"/>
</dbReference>
<gene>
    <name evidence="2" type="ORF">BW731_10165</name>
</gene>
<evidence type="ECO:0008006" key="4">
    <source>
        <dbReference type="Google" id="ProtNLM"/>
    </source>
</evidence>